<protein>
    <submittedName>
        <fullName evidence="1">Uncharacterized protein</fullName>
    </submittedName>
</protein>
<organism evidence="1 2">
    <name type="scientific">Tritrichomonas musculus</name>
    <dbReference type="NCBI Taxonomy" id="1915356"/>
    <lineage>
        <taxon>Eukaryota</taxon>
        <taxon>Metamonada</taxon>
        <taxon>Parabasalia</taxon>
        <taxon>Tritrichomonadida</taxon>
        <taxon>Tritrichomonadidae</taxon>
        <taxon>Tritrichomonas</taxon>
    </lineage>
</organism>
<gene>
    <name evidence="1" type="ORF">M9Y10_036628</name>
</gene>
<dbReference type="EMBL" id="JAPFFF010000060">
    <property type="protein sequence ID" value="KAK8837201.1"/>
    <property type="molecule type" value="Genomic_DNA"/>
</dbReference>
<proteinExistence type="predicted"/>
<accession>A0ABR2GU51</accession>
<evidence type="ECO:0000313" key="2">
    <source>
        <dbReference type="Proteomes" id="UP001470230"/>
    </source>
</evidence>
<comment type="caution">
    <text evidence="1">The sequence shown here is derived from an EMBL/GenBank/DDBJ whole genome shotgun (WGS) entry which is preliminary data.</text>
</comment>
<dbReference type="Proteomes" id="UP001470230">
    <property type="component" value="Unassembled WGS sequence"/>
</dbReference>
<sequence length="128" mass="15145">MLECTNSSTNKGRSKIIKHRIRVQQRKQRIEDGYSRHYYSEKTVSNVLLGDFDVKSSKGKILIEEICGKQINEISLHTLFNISQIISKFTNIKLERNVYRRKDLLIKWFDTHLKDIENIKNHISIEIN</sequence>
<evidence type="ECO:0000313" key="1">
    <source>
        <dbReference type="EMBL" id="KAK8837201.1"/>
    </source>
</evidence>
<keyword evidence="2" id="KW-1185">Reference proteome</keyword>
<name>A0ABR2GU51_9EUKA</name>
<reference evidence="1 2" key="1">
    <citation type="submission" date="2024-04" db="EMBL/GenBank/DDBJ databases">
        <title>Tritrichomonas musculus Genome.</title>
        <authorList>
            <person name="Alves-Ferreira E."/>
            <person name="Grigg M."/>
            <person name="Lorenzi H."/>
            <person name="Galac M."/>
        </authorList>
    </citation>
    <scope>NUCLEOTIDE SEQUENCE [LARGE SCALE GENOMIC DNA]</scope>
    <source>
        <strain evidence="1 2">EAF2021</strain>
    </source>
</reference>